<accession>A0A6L9S2J2</accession>
<evidence type="ECO:0000313" key="3">
    <source>
        <dbReference type="Proteomes" id="UP000475214"/>
    </source>
</evidence>
<organism evidence="2 3">
    <name type="scientific">Phytoactinopolyspora halotolerans</name>
    <dbReference type="NCBI Taxonomy" id="1981512"/>
    <lineage>
        <taxon>Bacteria</taxon>
        <taxon>Bacillati</taxon>
        <taxon>Actinomycetota</taxon>
        <taxon>Actinomycetes</taxon>
        <taxon>Jiangellales</taxon>
        <taxon>Jiangellaceae</taxon>
        <taxon>Phytoactinopolyspora</taxon>
    </lineage>
</organism>
<name>A0A6L9S2J2_9ACTN</name>
<reference evidence="2 3" key="1">
    <citation type="submission" date="2020-02" db="EMBL/GenBank/DDBJ databases">
        <authorList>
            <person name="Li X.-J."/>
            <person name="Han X.-M."/>
        </authorList>
    </citation>
    <scope>NUCLEOTIDE SEQUENCE [LARGE SCALE GENOMIC DNA]</scope>
    <source>
        <strain evidence="2 3">CCTCC AB 2017055</strain>
    </source>
</reference>
<keyword evidence="3" id="KW-1185">Reference proteome</keyword>
<evidence type="ECO:0000313" key="2">
    <source>
        <dbReference type="EMBL" id="NED99292.1"/>
    </source>
</evidence>
<dbReference type="EMBL" id="JAAGOA010000002">
    <property type="protein sequence ID" value="NED99292.1"/>
    <property type="molecule type" value="Genomic_DNA"/>
</dbReference>
<gene>
    <name evidence="2" type="ORF">G1H10_03845</name>
</gene>
<dbReference type="RefSeq" id="WP_163732872.1">
    <property type="nucleotide sequence ID" value="NZ_JAAGOA010000002.1"/>
</dbReference>
<dbReference type="Proteomes" id="UP000475214">
    <property type="component" value="Unassembled WGS sequence"/>
</dbReference>
<dbReference type="AlphaFoldDB" id="A0A6L9S2J2"/>
<comment type="caution">
    <text evidence="2">The sequence shown here is derived from an EMBL/GenBank/DDBJ whole genome shotgun (WGS) entry which is preliminary data.</text>
</comment>
<protein>
    <submittedName>
        <fullName evidence="2">Uncharacterized protein</fullName>
    </submittedName>
</protein>
<sequence>MTHLRDAVDAIRGTLHDRAELAPSDLYDTLGELDELFRLLQAVAGRVRSRIESMAESPNLRVDEMGEAAAPEVLAREACTSLADAEMHAAEANRHVGDAWSKVGRLYVSDQFTRAVGTTPDRKQPTVRPSLEGVHAAKPHQPLRRRDASPDM</sequence>
<proteinExistence type="predicted"/>
<feature type="region of interest" description="Disordered" evidence="1">
    <location>
        <begin position="116"/>
        <end position="152"/>
    </location>
</feature>
<evidence type="ECO:0000256" key="1">
    <source>
        <dbReference type="SAM" id="MobiDB-lite"/>
    </source>
</evidence>